<dbReference type="EMBL" id="GHES01026244">
    <property type="protein sequence ID" value="MPA56803.1"/>
    <property type="molecule type" value="Transcribed_RNA"/>
</dbReference>
<feature type="region of interest" description="Disordered" evidence="1">
    <location>
        <begin position="75"/>
        <end position="111"/>
    </location>
</feature>
<accession>A0A5B7ANZ4</accession>
<dbReference type="EMBL" id="GHES01026245">
    <property type="protein sequence ID" value="MPA56804.1"/>
    <property type="molecule type" value="Transcribed_RNA"/>
</dbReference>
<evidence type="ECO:0000256" key="1">
    <source>
        <dbReference type="SAM" id="MobiDB-lite"/>
    </source>
</evidence>
<sequence>MPLNLDHLIEICIYMYVRYNEKRGVPTLDKVGGGGLDSDDFKASPLNSVATKVHARKLDSPSAKPIVAPVKQSIPQRLVGSTLQKRPRNSPTLTRQRSFRREPKEPNSQIK</sequence>
<gene>
    <name evidence="2" type="ORF">Din_026244</name>
    <name evidence="3" type="ORF">Din_026245</name>
</gene>
<organism evidence="2">
    <name type="scientific">Davidia involucrata</name>
    <name type="common">Dove tree</name>
    <dbReference type="NCBI Taxonomy" id="16924"/>
    <lineage>
        <taxon>Eukaryota</taxon>
        <taxon>Viridiplantae</taxon>
        <taxon>Streptophyta</taxon>
        <taxon>Embryophyta</taxon>
        <taxon>Tracheophyta</taxon>
        <taxon>Spermatophyta</taxon>
        <taxon>Magnoliopsida</taxon>
        <taxon>eudicotyledons</taxon>
        <taxon>Gunneridae</taxon>
        <taxon>Pentapetalae</taxon>
        <taxon>asterids</taxon>
        <taxon>Cornales</taxon>
        <taxon>Nyssaceae</taxon>
        <taxon>Davidia</taxon>
    </lineage>
</organism>
<feature type="compositionally biased region" description="Polar residues" evidence="1">
    <location>
        <begin position="75"/>
        <end position="96"/>
    </location>
</feature>
<reference evidence="2" key="1">
    <citation type="submission" date="2019-08" db="EMBL/GenBank/DDBJ databases">
        <title>Reference gene set and small RNA set construction with multiple tissues from Davidia involucrata Baill.</title>
        <authorList>
            <person name="Yang H."/>
            <person name="Zhou C."/>
            <person name="Li G."/>
            <person name="Wang J."/>
            <person name="Gao P."/>
            <person name="Wang M."/>
            <person name="Wang R."/>
            <person name="Zhao Y."/>
        </authorList>
    </citation>
    <scope>NUCLEOTIDE SEQUENCE</scope>
    <source>
        <tissue evidence="2">Mixed with DoveR01_LX</tissue>
    </source>
</reference>
<evidence type="ECO:0000313" key="3">
    <source>
        <dbReference type="EMBL" id="MPA56804.1"/>
    </source>
</evidence>
<dbReference type="AlphaFoldDB" id="A0A5B7ANZ4"/>
<name>A0A5B7ANZ4_DAVIN</name>
<proteinExistence type="predicted"/>
<evidence type="ECO:0000313" key="2">
    <source>
        <dbReference type="EMBL" id="MPA56803.1"/>
    </source>
</evidence>
<protein>
    <submittedName>
        <fullName evidence="2">Uncharacterized protein</fullName>
    </submittedName>
</protein>